<proteinExistence type="inferred from homology"/>
<keyword evidence="8" id="KW-1185">Reference proteome</keyword>
<evidence type="ECO:0000313" key="7">
    <source>
        <dbReference type="EMBL" id="NUV31725.1"/>
    </source>
</evidence>
<evidence type="ECO:0000256" key="4">
    <source>
        <dbReference type="ARBA" id="ARBA00022989"/>
    </source>
</evidence>
<evidence type="ECO:0000256" key="2">
    <source>
        <dbReference type="ARBA" id="ARBA00007524"/>
    </source>
</evidence>
<keyword evidence="4 6" id="KW-1133">Transmembrane helix</keyword>
<feature type="transmembrane region" description="Helical" evidence="6">
    <location>
        <begin position="21"/>
        <end position="42"/>
    </location>
</feature>
<dbReference type="GO" id="GO:0016020">
    <property type="term" value="C:membrane"/>
    <property type="evidence" value="ECO:0007669"/>
    <property type="project" value="UniProtKB-SubCell"/>
</dbReference>
<accession>A0A7Y6F4I7</accession>
<evidence type="ECO:0000256" key="5">
    <source>
        <dbReference type="ARBA" id="ARBA00023136"/>
    </source>
</evidence>
<keyword evidence="5 6" id="KW-0472">Membrane</keyword>
<evidence type="ECO:0000256" key="1">
    <source>
        <dbReference type="ARBA" id="ARBA00004141"/>
    </source>
</evidence>
<dbReference type="Pfam" id="PF03073">
    <property type="entry name" value="TspO_MBR"/>
    <property type="match status" value="1"/>
</dbReference>
<name>A0A7Y6F4I7_9ACTN</name>
<reference evidence="7 8" key="1">
    <citation type="submission" date="2020-03" db="EMBL/GenBank/DDBJ databases">
        <title>Complete genome sequence of sixteen Streptomyces strains facilitates identification of candidate genes involved in plant growth-promotion in grain legumes and cereals.</title>
        <authorList>
            <person name="Gopalakrishnan S."/>
            <person name="Thakur V."/>
            <person name="Saxena R."/>
            <person name="Vadlamudi S."/>
            <person name="Purohit S."/>
            <person name="Kumar V."/>
            <person name="Rathore A."/>
            <person name="Chitikineni A."/>
            <person name="Varshney R.K."/>
        </authorList>
    </citation>
    <scope>NUCLEOTIDE SEQUENCE [LARGE SCALE GENOMIC DNA]</scope>
    <source>
        <strain evidence="7 8">KAI-180</strain>
    </source>
</reference>
<dbReference type="InterPro" id="IPR038330">
    <property type="entry name" value="TspO/MBR-related_sf"/>
</dbReference>
<dbReference type="Proteomes" id="UP000540128">
    <property type="component" value="Unassembled WGS sequence"/>
</dbReference>
<comment type="subcellular location">
    <subcellularLocation>
        <location evidence="1">Membrane</location>
        <topology evidence="1">Multi-pass membrane protein</topology>
    </subcellularLocation>
</comment>
<evidence type="ECO:0000256" key="6">
    <source>
        <dbReference type="SAM" id="Phobius"/>
    </source>
</evidence>
<gene>
    <name evidence="7" type="ORF">G6W59_26075</name>
</gene>
<comment type="similarity">
    <text evidence="2">Belongs to the TspO/BZRP family.</text>
</comment>
<dbReference type="AlphaFoldDB" id="A0A7Y6F4I7"/>
<protein>
    <recommendedName>
        <fullName evidence="9">Tryptophan-rich sensory protein</fullName>
    </recommendedName>
</protein>
<dbReference type="RefSeq" id="WP_078951631.1">
    <property type="nucleotide sequence ID" value="NZ_JAANNT010000031.1"/>
</dbReference>
<dbReference type="Gene3D" id="1.20.1260.100">
    <property type="entry name" value="TspO/MBR protein"/>
    <property type="match status" value="1"/>
</dbReference>
<keyword evidence="3 6" id="KW-0812">Transmembrane</keyword>
<sequence length="47" mass="5378">MILCHAVTATVLLFHRIDRRAAALLLPYLCWAAFAAPLNWWIRVENG</sequence>
<evidence type="ECO:0000256" key="3">
    <source>
        <dbReference type="ARBA" id="ARBA00022692"/>
    </source>
</evidence>
<dbReference type="EMBL" id="JAANNT010000031">
    <property type="protein sequence ID" value="NUV31725.1"/>
    <property type="molecule type" value="Genomic_DNA"/>
</dbReference>
<evidence type="ECO:0008006" key="9">
    <source>
        <dbReference type="Google" id="ProtNLM"/>
    </source>
</evidence>
<organism evidence="7 8">
    <name type="scientific">Streptomyces odorifer</name>
    <dbReference type="NCBI Taxonomy" id="53450"/>
    <lineage>
        <taxon>Bacteria</taxon>
        <taxon>Bacillati</taxon>
        <taxon>Actinomycetota</taxon>
        <taxon>Actinomycetes</taxon>
        <taxon>Kitasatosporales</taxon>
        <taxon>Streptomycetaceae</taxon>
        <taxon>Streptomyces</taxon>
        <taxon>Streptomyces albidoflavus group</taxon>
    </lineage>
</organism>
<evidence type="ECO:0000313" key="8">
    <source>
        <dbReference type="Proteomes" id="UP000540128"/>
    </source>
</evidence>
<comment type="caution">
    <text evidence="7">The sequence shown here is derived from an EMBL/GenBank/DDBJ whole genome shotgun (WGS) entry which is preliminary data.</text>
</comment>
<dbReference type="InterPro" id="IPR004307">
    <property type="entry name" value="TspO_MBR"/>
</dbReference>